<evidence type="ECO:0000259" key="3">
    <source>
        <dbReference type="Pfam" id="PF10099"/>
    </source>
</evidence>
<accession>A0A0M9VKS0</accession>
<dbReference type="InterPro" id="IPR018764">
    <property type="entry name" value="RskA_C"/>
</dbReference>
<feature type="region of interest" description="Disordered" evidence="1">
    <location>
        <begin position="226"/>
        <end position="247"/>
    </location>
</feature>
<dbReference type="AlphaFoldDB" id="A0A0M9VKS0"/>
<feature type="region of interest" description="Disordered" evidence="1">
    <location>
        <begin position="74"/>
        <end position="101"/>
    </location>
</feature>
<dbReference type="KEGG" id="mcw:A8L33_11725"/>
<protein>
    <recommendedName>
        <fullName evidence="3">Anti-sigma K factor RskA C-terminal domain-containing protein</fullName>
    </recommendedName>
</protein>
<dbReference type="Pfam" id="PF10099">
    <property type="entry name" value="RskA_C"/>
    <property type="match status" value="1"/>
</dbReference>
<keyword evidence="2" id="KW-0812">Transmembrane</keyword>
<keyword evidence="5" id="KW-1185">Reference proteome</keyword>
<name>A0A0M9VKS0_9MICO</name>
<sequence length="247" mass="26129">MSHLDPDRFAAVAFGEAPSADEQVHLAACDECALELAELEHTITIGRSTMNLGELESPPDRVWGSILDEVRRSESAPVATMTAREAGDEAGSPRNPAPAARPRRRGYRLLFALAASTAFVLAVVGVWSLVRPAQVVELASATLNAFPEHPGAAGSAVVVESADGDTRVRVELDASVPDAGYREVWLITADASALVSLGVLDGREGEFAVPAGIDIDEYVLVDISQEEDDEDPGHSGDSIVRGELEFA</sequence>
<feature type="transmembrane region" description="Helical" evidence="2">
    <location>
        <begin position="109"/>
        <end position="130"/>
    </location>
</feature>
<reference evidence="4" key="1">
    <citation type="submission" date="2015-04" db="EMBL/GenBank/DDBJ databases">
        <title>Complete genome sequence of Microbacterium chocolatum SIT 101, a bacterium enantioselectively hydrolyzing mesomeric diesters.</title>
        <authorList>
            <person name="Li X."/>
            <person name="Xu Y."/>
        </authorList>
    </citation>
    <scope>NUCLEOTIDE SEQUENCE [LARGE SCALE GENOMIC DNA]</scope>
    <source>
        <strain evidence="4">SIT 101</strain>
    </source>
</reference>
<evidence type="ECO:0000256" key="1">
    <source>
        <dbReference type="SAM" id="MobiDB-lite"/>
    </source>
</evidence>
<feature type="domain" description="Anti-sigma K factor RskA C-terminal" evidence="3">
    <location>
        <begin position="113"/>
        <end position="236"/>
    </location>
</feature>
<evidence type="ECO:0000313" key="5">
    <source>
        <dbReference type="Proteomes" id="UP000037737"/>
    </source>
</evidence>
<keyword evidence="2" id="KW-1133">Transmembrane helix</keyword>
<dbReference type="EMBL" id="LAVO01000011">
    <property type="protein sequence ID" value="KOS10385.1"/>
    <property type="molecule type" value="Genomic_DNA"/>
</dbReference>
<evidence type="ECO:0000256" key="2">
    <source>
        <dbReference type="SAM" id="Phobius"/>
    </source>
</evidence>
<dbReference type="PATRIC" id="fig|84292.3.peg.2275"/>
<organism evidence="4 5">
    <name type="scientific">Microbacterium aurantiacum</name>
    <dbReference type="NCBI Taxonomy" id="162393"/>
    <lineage>
        <taxon>Bacteria</taxon>
        <taxon>Bacillati</taxon>
        <taxon>Actinomycetota</taxon>
        <taxon>Actinomycetes</taxon>
        <taxon>Micrococcales</taxon>
        <taxon>Microbacteriaceae</taxon>
        <taxon>Microbacterium</taxon>
    </lineage>
</organism>
<dbReference type="Proteomes" id="UP000037737">
    <property type="component" value="Unassembled WGS sequence"/>
</dbReference>
<dbReference type="OrthoDB" id="4328740at2"/>
<keyword evidence="2" id="KW-0472">Membrane</keyword>
<evidence type="ECO:0000313" key="4">
    <source>
        <dbReference type="EMBL" id="KOS10385.1"/>
    </source>
</evidence>
<proteinExistence type="predicted"/>
<dbReference type="GO" id="GO:0005886">
    <property type="term" value="C:plasma membrane"/>
    <property type="evidence" value="ECO:0007669"/>
    <property type="project" value="InterPro"/>
</dbReference>
<gene>
    <name evidence="4" type="ORF">XI38_11170</name>
</gene>
<comment type="caution">
    <text evidence="4">The sequence shown here is derived from an EMBL/GenBank/DDBJ whole genome shotgun (WGS) entry which is preliminary data.</text>
</comment>